<dbReference type="SUPFAM" id="SSF53335">
    <property type="entry name" value="S-adenosyl-L-methionine-dependent methyltransferases"/>
    <property type="match status" value="1"/>
</dbReference>
<organism evidence="1">
    <name type="scientific">Hellea balneolensis</name>
    <dbReference type="NCBI Taxonomy" id="287478"/>
    <lineage>
        <taxon>Bacteria</taxon>
        <taxon>Pseudomonadati</taxon>
        <taxon>Pseudomonadota</taxon>
        <taxon>Alphaproteobacteria</taxon>
        <taxon>Maricaulales</taxon>
        <taxon>Robiginitomaculaceae</taxon>
        <taxon>Hellea</taxon>
    </lineage>
</organism>
<name>A0A7C3CCK9_9PROT</name>
<sequence length="248" mass="27957">MKATCSLCATVYDLDTTKILREGKLCTGCGSSGRAQAISYCLAKYVFHEDVPLSQVKKNKNIRIVGLSDGPTYSAELAKKCHYVNTYYHTEPYLDITDPQEEHIGQYDALISADVFEHVLGHPSHAFRGSNKVLKMGGILILTVPFVNLGDHKEHYPGLQNYTSEQLPDDRWVAHLEYAGGLNTTEQEPCFHGGPGKTLEVRLFNRARIEEELFWAGFRNIEVHTENMPERGINWTPPSRIITAQKEF</sequence>
<dbReference type="InterPro" id="IPR029063">
    <property type="entry name" value="SAM-dependent_MTases_sf"/>
</dbReference>
<gene>
    <name evidence="1" type="ORF">ENJ46_04700</name>
</gene>
<dbReference type="GO" id="GO:0032259">
    <property type="term" value="P:methylation"/>
    <property type="evidence" value="ECO:0007669"/>
    <property type="project" value="UniProtKB-KW"/>
</dbReference>
<dbReference type="Gene3D" id="3.40.50.150">
    <property type="entry name" value="Vaccinia Virus protein VP39"/>
    <property type="match status" value="1"/>
</dbReference>
<comment type="caution">
    <text evidence="1">The sequence shown here is derived from an EMBL/GenBank/DDBJ whole genome shotgun (WGS) entry which is preliminary data.</text>
</comment>
<proteinExistence type="predicted"/>
<dbReference type="GO" id="GO:0008168">
    <property type="term" value="F:methyltransferase activity"/>
    <property type="evidence" value="ECO:0007669"/>
    <property type="project" value="UniProtKB-KW"/>
</dbReference>
<dbReference type="Proteomes" id="UP000886042">
    <property type="component" value="Unassembled WGS sequence"/>
</dbReference>
<evidence type="ECO:0000313" key="1">
    <source>
        <dbReference type="EMBL" id="HFB55205.1"/>
    </source>
</evidence>
<dbReference type="EMBL" id="DRMN01000310">
    <property type="protein sequence ID" value="HFB55205.1"/>
    <property type="molecule type" value="Genomic_DNA"/>
</dbReference>
<reference evidence="1" key="1">
    <citation type="journal article" date="2020" name="mSystems">
        <title>Genome- and Community-Level Interaction Insights into Carbon Utilization and Element Cycling Functions of Hydrothermarchaeota in Hydrothermal Sediment.</title>
        <authorList>
            <person name="Zhou Z."/>
            <person name="Liu Y."/>
            <person name="Xu W."/>
            <person name="Pan J."/>
            <person name="Luo Z.H."/>
            <person name="Li M."/>
        </authorList>
    </citation>
    <scope>NUCLEOTIDE SEQUENCE [LARGE SCALE GENOMIC DNA]</scope>
    <source>
        <strain evidence="1">HyVt-489</strain>
    </source>
</reference>
<protein>
    <submittedName>
        <fullName evidence="1">Class I SAM-dependent methyltransferase</fullName>
    </submittedName>
</protein>
<accession>A0A7C3CCK9</accession>
<dbReference type="AlphaFoldDB" id="A0A7C3CCK9"/>
<keyword evidence="1" id="KW-0489">Methyltransferase</keyword>
<keyword evidence="1" id="KW-0808">Transferase</keyword>
<dbReference type="CDD" id="cd02440">
    <property type="entry name" value="AdoMet_MTases"/>
    <property type="match status" value="1"/>
</dbReference>